<feature type="region of interest" description="Disordered" evidence="1">
    <location>
        <begin position="37"/>
        <end position="112"/>
    </location>
</feature>
<comment type="caution">
    <text evidence="2">The sequence shown here is derived from an EMBL/GenBank/DDBJ whole genome shotgun (WGS) entry which is preliminary data.</text>
</comment>
<sequence>MSLIGYSQKRPSPSPSKAVTKRQCRLPEVFTALLTDSPRKASALPSPLRVDAATDDDNDGNDDDDDNDDEDDMKSRSSSSNPARVDCRCSSRPDSTSGSVDGPHDLPSFSPL</sequence>
<protein>
    <submittedName>
        <fullName evidence="2">Uncharacterized protein</fullName>
    </submittedName>
</protein>
<accession>A0A3S5B1A5</accession>
<evidence type="ECO:0000256" key="1">
    <source>
        <dbReference type="SAM" id="MobiDB-lite"/>
    </source>
</evidence>
<dbReference type="Proteomes" id="UP000784294">
    <property type="component" value="Unassembled WGS sequence"/>
</dbReference>
<reference evidence="2" key="1">
    <citation type="submission" date="2018-11" db="EMBL/GenBank/DDBJ databases">
        <authorList>
            <consortium name="Pathogen Informatics"/>
        </authorList>
    </citation>
    <scope>NUCLEOTIDE SEQUENCE</scope>
</reference>
<dbReference type="EMBL" id="CAAALY010115402">
    <property type="protein sequence ID" value="VEL30768.1"/>
    <property type="molecule type" value="Genomic_DNA"/>
</dbReference>
<feature type="compositionally biased region" description="Acidic residues" evidence="1">
    <location>
        <begin position="53"/>
        <end position="72"/>
    </location>
</feature>
<gene>
    <name evidence="2" type="ORF">PXEA_LOCUS24208</name>
</gene>
<organism evidence="2 3">
    <name type="scientific">Protopolystoma xenopodis</name>
    <dbReference type="NCBI Taxonomy" id="117903"/>
    <lineage>
        <taxon>Eukaryota</taxon>
        <taxon>Metazoa</taxon>
        <taxon>Spiralia</taxon>
        <taxon>Lophotrochozoa</taxon>
        <taxon>Platyhelminthes</taxon>
        <taxon>Monogenea</taxon>
        <taxon>Polyopisthocotylea</taxon>
        <taxon>Polystomatidea</taxon>
        <taxon>Polystomatidae</taxon>
        <taxon>Protopolystoma</taxon>
    </lineage>
</organism>
<evidence type="ECO:0000313" key="3">
    <source>
        <dbReference type="Proteomes" id="UP000784294"/>
    </source>
</evidence>
<feature type="non-terminal residue" evidence="2">
    <location>
        <position position="112"/>
    </location>
</feature>
<name>A0A3S5B1A5_9PLAT</name>
<proteinExistence type="predicted"/>
<dbReference type="AlphaFoldDB" id="A0A3S5B1A5"/>
<feature type="region of interest" description="Disordered" evidence="1">
    <location>
        <begin position="1"/>
        <end position="23"/>
    </location>
</feature>
<keyword evidence="3" id="KW-1185">Reference proteome</keyword>
<evidence type="ECO:0000313" key="2">
    <source>
        <dbReference type="EMBL" id="VEL30768.1"/>
    </source>
</evidence>